<dbReference type="RefSeq" id="WP_101179340.1">
    <property type="nucleotide sequence ID" value="NZ_PISE01000066.1"/>
</dbReference>
<gene>
    <name evidence="3" type="ORF">CWS01_21090</name>
</gene>
<feature type="transmembrane region" description="Helical" evidence="1">
    <location>
        <begin position="110"/>
        <end position="133"/>
    </location>
</feature>
<evidence type="ECO:0000313" key="4">
    <source>
        <dbReference type="Proteomes" id="UP000233375"/>
    </source>
</evidence>
<name>A0A2N0YWN5_9BACI</name>
<comment type="caution">
    <text evidence="3">The sequence shown here is derived from an EMBL/GenBank/DDBJ whole genome shotgun (WGS) entry which is preliminary data.</text>
</comment>
<keyword evidence="1" id="KW-0472">Membrane</keyword>
<feature type="transmembrane region" description="Helical" evidence="1">
    <location>
        <begin position="33"/>
        <end position="51"/>
    </location>
</feature>
<dbReference type="EMBL" id="PISE01000066">
    <property type="protein sequence ID" value="PKG21668.1"/>
    <property type="molecule type" value="Genomic_DNA"/>
</dbReference>
<dbReference type="InterPro" id="IPR043726">
    <property type="entry name" value="LiaI-LiaF-like_TM1"/>
</dbReference>
<dbReference type="OrthoDB" id="2989824at2"/>
<reference evidence="3 4" key="1">
    <citation type="journal article" date="2003" name="Int. J. Syst. Evol. Microbiol.">
        <title>Bacillus nealsonii sp. nov., isolated from a spacecraft-assembly facility, whose spores are gamma-radiation resistant.</title>
        <authorList>
            <person name="Venkateswaran K."/>
            <person name="Kempf M."/>
            <person name="Chen F."/>
            <person name="Satomi M."/>
            <person name="Nicholson W."/>
            <person name="Kern R."/>
        </authorList>
    </citation>
    <scope>NUCLEOTIDE SEQUENCE [LARGE SCALE GENOMIC DNA]</scope>
    <source>
        <strain evidence="3 4">FO-92</strain>
    </source>
</reference>
<keyword evidence="4" id="KW-1185">Reference proteome</keyword>
<keyword evidence="1" id="KW-0812">Transmembrane</keyword>
<protein>
    <recommendedName>
        <fullName evidence="2">LiaI-LiaF-like transmembrane region domain-containing protein</fullName>
    </recommendedName>
</protein>
<feature type="domain" description="LiaI-LiaF-like transmembrane region" evidence="2">
    <location>
        <begin position="6"/>
        <end position="47"/>
    </location>
</feature>
<evidence type="ECO:0000256" key="1">
    <source>
        <dbReference type="SAM" id="Phobius"/>
    </source>
</evidence>
<dbReference type="AlphaFoldDB" id="A0A2N0YWN5"/>
<organism evidence="3 4">
    <name type="scientific">Niallia nealsonii</name>
    <dbReference type="NCBI Taxonomy" id="115979"/>
    <lineage>
        <taxon>Bacteria</taxon>
        <taxon>Bacillati</taxon>
        <taxon>Bacillota</taxon>
        <taxon>Bacilli</taxon>
        <taxon>Bacillales</taxon>
        <taxon>Bacillaceae</taxon>
        <taxon>Niallia</taxon>
    </lineage>
</organism>
<feature type="transmembrane region" description="Helical" evidence="1">
    <location>
        <begin position="58"/>
        <end position="75"/>
    </location>
</feature>
<dbReference type="Proteomes" id="UP000233375">
    <property type="component" value="Unassembled WGS sequence"/>
</dbReference>
<dbReference type="Pfam" id="PF18917">
    <property type="entry name" value="LiaI-LiaF-like_TM1"/>
    <property type="match status" value="1"/>
</dbReference>
<feature type="transmembrane region" description="Helical" evidence="1">
    <location>
        <begin position="81"/>
        <end position="98"/>
    </location>
</feature>
<feature type="transmembrane region" description="Helical" evidence="1">
    <location>
        <begin position="5"/>
        <end position="21"/>
    </location>
</feature>
<evidence type="ECO:0000259" key="2">
    <source>
        <dbReference type="Pfam" id="PF18917"/>
    </source>
</evidence>
<accession>A0A2N0YWN5</accession>
<proteinExistence type="predicted"/>
<feature type="transmembrane region" description="Helical" evidence="1">
    <location>
        <begin position="139"/>
        <end position="158"/>
    </location>
</feature>
<keyword evidence="1" id="KW-1133">Transmembrane helix</keyword>
<sequence>MKSQKLFSGIILIGFGLYFLLKEFNIPLFADFYTWPTLLLIVGIAFLIQGYRGNDYSSILPGVILAGFGLHFHLINKLAIWPDHTGSFILIIALGFILQNQKSGQGMLNGMLFLLLAILLLFFQDIIQSLGFLRLKESTISMIIPILFILIGSYYLFIQKK</sequence>
<evidence type="ECO:0000313" key="3">
    <source>
        <dbReference type="EMBL" id="PKG21668.1"/>
    </source>
</evidence>